<gene>
    <name evidence="2" type="ORF">ASPGLDRAFT_112470</name>
</gene>
<dbReference type="AlphaFoldDB" id="A0A1L9VN36"/>
<name>A0A1L9VN36_ASPGL</name>
<proteinExistence type="predicted"/>
<protein>
    <submittedName>
        <fullName evidence="2">Uncharacterized protein</fullName>
    </submittedName>
</protein>
<reference evidence="3" key="1">
    <citation type="journal article" date="2017" name="Genome Biol.">
        <title>Comparative genomics reveals high biological diversity and specific adaptations in the industrially and medically important fungal genus Aspergillus.</title>
        <authorList>
            <person name="de Vries R.P."/>
            <person name="Riley R."/>
            <person name="Wiebenga A."/>
            <person name="Aguilar-Osorio G."/>
            <person name="Amillis S."/>
            <person name="Uchima C.A."/>
            <person name="Anderluh G."/>
            <person name="Asadollahi M."/>
            <person name="Askin M."/>
            <person name="Barry K."/>
            <person name="Battaglia E."/>
            <person name="Bayram O."/>
            <person name="Benocci T."/>
            <person name="Braus-Stromeyer S.A."/>
            <person name="Caldana C."/>
            <person name="Canovas D."/>
            <person name="Cerqueira G.C."/>
            <person name="Chen F."/>
            <person name="Chen W."/>
            <person name="Choi C."/>
            <person name="Clum A."/>
            <person name="Dos Santos R.A."/>
            <person name="Damasio A.R."/>
            <person name="Diallinas G."/>
            <person name="Emri T."/>
            <person name="Fekete E."/>
            <person name="Flipphi M."/>
            <person name="Freyberg S."/>
            <person name="Gallo A."/>
            <person name="Gournas C."/>
            <person name="Habgood R."/>
            <person name="Hainaut M."/>
            <person name="Harispe M.L."/>
            <person name="Henrissat B."/>
            <person name="Hilden K.S."/>
            <person name="Hope R."/>
            <person name="Hossain A."/>
            <person name="Karabika E."/>
            <person name="Karaffa L."/>
            <person name="Karanyi Z."/>
            <person name="Krasevec N."/>
            <person name="Kuo A."/>
            <person name="Kusch H."/>
            <person name="LaButti K."/>
            <person name="Lagendijk E.L."/>
            <person name="Lapidus A."/>
            <person name="Levasseur A."/>
            <person name="Lindquist E."/>
            <person name="Lipzen A."/>
            <person name="Logrieco A.F."/>
            <person name="MacCabe A."/>
            <person name="Maekelae M.R."/>
            <person name="Malavazi I."/>
            <person name="Melin P."/>
            <person name="Meyer V."/>
            <person name="Mielnichuk N."/>
            <person name="Miskei M."/>
            <person name="Molnar A.P."/>
            <person name="Mule G."/>
            <person name="Ngan C.Y."/>
            <person name="Orejas M."/>
            <person name="Orosz E."/>
            <person name="Ouedraogo J.P."/>
            <person name="Overkamp K.M."/>
            <person name="Park H.-S."/>
            <person name="Perrone G."/>
            <person name="Piumi F."/>
            <person name="Punt P.J."/>
            <person name="Ram A.F."/>
            <person name="Ramon A."/>
            <person name="Rauscher S."/>
            <person name="Record E."/>
            <person name="Riano-Pachon D.M."/>
            <person name="Robert V."/>
            <person name="Roehrig J."/>
            <person name="Ruller R."/>
            <person name="Salamov A."/>
            <person name="Salih N.S."/>
            <person name="Samson R.A."/>
            <person name="Sandor E."/>
            <person name="Sanguinetti M."/>
            <person name="Schuetze T."/>
            <person name="Sepcic K."/>
            <person name="Shelest E."/>
            <person name="Sherlock G."/>
            <person name="Sophianopoulou V."/>
            <person name="Squina F.M."/>
            <person name="Sun H."/>
            <person name="Susca A."/>
            <person name="Todd R.B."/>
            <person name="Tsang A."/>
            <person name="Unkles S.E."/>
            <person name="van de Wiele N."/>
            <person name="van Rossen-Uffink D."/>
            <person name="Oliveira J.V."/>
            <person name="Vesth T.C."/>
            <person name="Visser J."/>
            <person name="Yu J.-H."/>
            <person name="Zhou M."/>
            <person name="Andersen M.R."/>
            <person name="Archer D.B."/>
            <person name="Baker S.E."/>
            <person name="Benoit I."/>
            <person name="Brakhage A.A."/>
            <person name="Braus G.H."/>
            <person name="Fischer R."/>
            <person name="Frisvad J.C."/>
            <person name="Goldman G.H."/>
            <person name="Houbraken J."/>
            <person name="Oakley B."/>
            <person name="Pocsi I."/>
            <person name="Scazzocchio C."/>
            <person name="Seiboth B."/>
            <person name="vanKuyk P.A."/>
            <person name="Wortman J."/>
            <person name="Dyer P.S."/>
            <person name="Grigoriev I.V."/>
        </authorList>
    </citation>
    <scope>NUCLEOTIDE SEQUENCE [LARGE SCALE GENOMIC DNA]</scope>
    <source>
        <strain evidence="3">CBS 516.65</strain>
    </source>
</reference>
<feature type="non-terminal residue" evidence="2">
    <location>
        <position position="1"/>
    </location>
</feature>
<evidence type="ECO:0000256" key="1">
    <source>
        <dbReference type="SAM" id="MobiDB-lite"/>
    </source>
</evidence>
<dbReference type="OrthoDB" id="4227485at2759"/>
<sequence>TRPRLRPHVPVGKPAKAGAVQRRTPGTASESVTIIFKTRSGSGEWDTVVHELVVDQSDPPPVEQMAKKDARDRMAIFYDKSLRTIPPTQCFDAAIEDGTNTILIAFGDELVVDEEAVVSVSRALGAEQGKQAK</sequence>
<feature type="region of interest" description="Disordered" evidence="1">
    <location>
        <begin position="1"/>
        <end position="27"/>
    </location>
</feature>
<evidence type="ECO:0000313" key="3">
    <source>
        <dbReference type="Proteomes" id="UP000184300"/>
    </source>
</evidence>
<keyword evidence="3" id="KW-1185">Reference proteome</keyword>
<feature type="non-terminal residue" evidence="2">
    <location>
        <position position="133"/>
    </location>
</feature>
<dbReference type="EMBL" id="KV878895">
    <property type="protein sequence ID" value="OJJ85311.1"/>
    <property type="molecule type" value="Genomic_DNA"/>
</dbReference>
<dbReference type="VEuPathDB" id="FungiDB:ASPGLDRAFT_112470"/>
<accession>A0A1L9VN36</accession>
<dbReference type="GeneID" id="34455863"/>
<dbReference type="RefSeq" id="XP_022402009.1">
    <property type="nucleotide sequence ID" value="XM_022539602.1"/>
</dbReference>
<organism evidence="2 3">
    <name type="scientific">Aspergillus glaucus CBS 516.65</name>
    <dbReference type="NCBI Taxonomy" id="1160497"/>
    <lineage>
        <taxon>Eukaryota</taxon>
        <taxon>Fungi</taxon>
        <taxon>Dikarya</taxon>
        <taxon>Ascomycota</taxon>
        <taxon>Pezizomycotina</taxon>
        <taxon>Eurotiomycetes</taxon>
        <taxon>Eurotiomycetidae</taxon>
        <taxon>Eurotiales</taxon>
        <taxon>Aspergillaceae</taxon>
        <taxon>Aspergillus</taxon>
        <taxon>Aspergillus subgen. Aspergillus</taxon>
    </lineage>
</organism>
<evidence type="ECO:0000313" key="2">
    <source>
        <dbReference type="EMBL" id="OJJ85311.1"/>
    </source>
</evidence>
<dbReference type="Proteomes" id="UP000184300">
    <property type="component" value="Unassembled WGS sequence"/>
</dbReference>